<evidence type="ECO:0000313" key="4">
    <source>
        <dbReference type="EMBL" id="CAD6242357.1"/>
    </source>
</evidence>
<keyword evidence="2" id="KW-0806">Transcription termination</keyword>
<dbReference type="Proteomes" id="UP000604825">
    <property type="component" value="Unassembled WGS sequence"/>
</dbReference>
<dbReference type="GO" id="GO:0006353">
    <property type="term" value="P:DNA-templated transcription termination"/>
    <property type="evidence" value="ECO:0007669"/>
    <property type="project" value="UniProtKB-KW"/>
</dbReference>
<dbReference type="GO" id="GO:0003676">
    <property type="term" value="F:nucleic acid binding"/>
    <property type="evidence" value="ECO:0007669"/>
    <property type="project" value="InterPro"/>
</dbReference>
<dbReference type="EMBL" id="CAJGYO010000007">
    <property type="protein sequence ID" value="CAD6242357.1"/>
    <property type="molecule type" value="Genomic_DNA"/>
</dbReference>
<evidence type="ECO:0000313" key="5">
    <source>
        <dbReference type="Proteomes" id="UP000604825"/>
    </source>
</evidence>
<protein>
    <submittedName>
        <fullName evidence="4">Uncharacterized protein</fullName>
    </submittedName>
</protein>
<reference evidence="4" key="1">
    <citation type="submission" date="2020-10" db="EMBL/GenBank/DDBJ databases">
        <authorList>
            <person name="Han B."/>
            <person name="Lu T."/>
            <person name="Zhao Q."/>
            <person name="Huang X."/>
            <person name="Zhao Y."/>
        </authorList>
    </citation>
    <scope>NUCLEOTIDE SEQUENCE</scope>
</reference>
<keyword evidence="2" id="KW-0805">Transcription regulation</keyword>
<dbReference type="FunFam" id="1.25.70.10:FF:000001">
    <property type="entry name" value="Mitochondrial transcription termination factor-like"/>
    <property type="match status" value="1"/>
</dbReference>
<evidence type="ECO:0000256" key="1">
    <source>
        <dbReference type="ARBA" id="ARBA00007692"/>
    </source>
</evidence>
<dbReference type="PANTHER" id="PTHR13068:SF39">
    <property type="entry name" value="OS02G0749900 PROTEIN"/>
    <property type="match status" value="1"/>
</dbReference>
<dbReference type="AlphaFoldDB" id="A0A811PIA3"/>
<dbReference type="SMART" id="SM00733">
    <property type="entry name" value="Mterf"/>
    <property type="match status" value="5"/>
</dbReference>
<dbReference type="InterPro" id="IPR038538">
    <property type="entry name" value="MTERF_sf"/>
</dbReference>
<sequence length="385" mass="42271">MLRLRGHLLSAVRAASPLPAASFFPLHRLFLYSTTNTTPASQFVVEDYLTTSCGLTPEQARRASRYLPSLKSPDNPDAVRAFLAGIGISKAEVAAAISRDPRFLCYKVDITLTPRIAQLRDVGLSPPQISRLISIAPTILVLPGLIPRLAFYLSFLGSYDNLHTALRRSMYLLTQNLERVVKPNLAFLRQSGLTDSDIAKILLATPSMLALELGRVKEILECADLFGVPRDSAMFKHALTSIHNISPGKINARSDFLKKTLGCSQAELGAAVRKLPNVLNFSEGRLTRVVDFLKTEVGLDSKYIVRRPAILGYSLPRRLMPRHHVLKALKAKGLVEKDVDFYTAVALTEKKFIKRFIDPCKNSAPGLADAYAAACAGQVPPVIQP</sequence>
<evidence type="ECO:0000256" key="2">
    <source>
        <dbReference type="ARBA" id="ARBA00022472"/>
    </source>
</evidence>
<dbReference type="Gene3D" id="1.25.70.10">
    <property type="entry name" value="Transcription termination factor 3, mitochondrial"/>
    <property type="match status" value="1"/>
</dbReference>
<dbReference type="InterPro" id="IPR003690">
    <property type="entry name" value="MTERF"/>
</dbReference>
<dbReference type="PANTHER" id="PTHR13068">
    <property type="entry name" value="CGI-12 PROTEIN-RELATED"/>
    <property type="match status" value="1"/>
</dbReference>
<name>A0A811PIA3_9POAL</name>
<keyword evidence="5" id="KW-1185">Reference proteome</keyword>
<accession>A0A811PIA3</accession>
<keyword evidence="3" id="KW-0809">Transit peptide</keyword>
<comment type="caution">
    <text evidence="4">The sequence shown here is derived from an EMBL/GenBank/DDBJ whole genome shotgun (WGS) entry which is preliminary data.</text>
</comment>
<comment type="similarity">
    <text evidence="1">Belongs to the mTERF family.</text>
</comment>
<gene>
    <name evidence="4" type="ORF">NCGR_LOCUS27876</name>
</gene>
<dbReference type="Pfam" id="PF02536">
    <property type="entry name" value="mTERF"/>
    <property type="match status" value="2"/>
</dbReference>
<dbReference type="OrthoDB" id="656390at2759"/>
<organism evidence="4 5">
    <name type="scientific">Miscanthus lutarioriparius</name>
    <dbReference type="NCBI Taxonomy" id="422564"/>
    <lineage>
        <taxon>Eukaryota</taxon>
        <taxon>Viridiplantae</taxon>
        <taxon>Streptophyta</taxon>
        <taxon>Embryophyta</taxon>
        <taxon>Tracheophyta</taxon>
        <taxon>Spermatophyta</taxon>
        <taxon>Magnoliopsida</taxon>
        <taxon>Liliopsida</taxon>
        <taxon>Poales</taxon>
        <taxon>Poaceae</taxon>
        <taxon>PACMAD clade</taxon>
        <taxon>Panicoideae</taxon>
        <taxon>Andropogonodae</taxon>
        <taxon>Andropogoneae</taxon>
        <taxon>Saccharinae</taxon>
        <taxon>Miscanthus</taxon>
    </lineage>
</organism>
<keyword evidence="2" id="KW-0804">Transcription</keyword>
<evidence type="ECO:0000256" key="3">
    <source>
        <dbReference type="ARBA" id="ARBA00022946"/>
    </source>
</evidence>
<proteinExistence type="inferred from homology"/>